<feature type="compositionally biased region" description="Basic residues" evidence="1">
    <location>
        <begin position="87"/>
        <end position="96"/>
    </location>
</feature>
<feature type="region of interest" description="Disordered" evidence="1">
    <location>
        <begin position="209"/>
        <end position="287"/>
    </location>
</feature>
<feature type="compositionally biased region" description="Basic and acidic residues" evidence="1">
    <location>
        <begin position="278"/>
        <end position="287"/>
    </location>
</feature>
<dbReference type="EMBL" id="CP012670">
    <property type="protein sequence ID" value="AUX20320.1"/>
    <property type="molecule type" value="Genomic_DNA"/>
</dbReference>
<sequence>MGYNDCRGCQAPAAPSNAGSRILLHLRVHLPLEERMHVDNPSAHGSGRVRFATCNRGSPVSVCLAGKFRRVTSLMPASSPAAGGQRHERRSRPRAAHRLAQPLARPVRLKLVDHVRRPGERVDPVHPTRAEPVWTTVSHSAPHVGPREQVILSRRGLPRRGRARAEAASARRLLGGELQRALERGGVDARPNAGPSTVGDAPSIGAVRTDDTSATGGVGGLSAGLSGGREGPRARGGGRGGPGGLRSRRAIALERRTKPDRARQPSAGVEPGAMRSPAEMRRRGAMT</sequence>
<dbReference type="Proteomes" id="UP000295781">
    <property type="component" value="Chromosome"/>
</dbReference>
<feature type="compositionally biased region" description="Basic and acidic residues" evidence="1">
    <location>
        <begin position="251"/>
        <end position="263"/>
    </location>
</feature>
<organism evidence="2 3">
    <name type="scientific">Sorangium cellulosum</name>
    <name type="common">Polyangium cellulosum</name>
    <dbReference type="NCBI Taxonomy" id="56"/>
    <lineage>
        <taxon>Bacteria</taxon>
        <taxon>Pseudomonadati</taxon>
        <taxon>Myxococcota</taxon>
        <taxon>Polyangia</taxon>
        <taxon>Polyangiales</taxon>
        <taxon>Polyangiaceae</taxon>
        <taxon>Sorangium</taxon>
    </lineage>
</organism>
<evidence type="ECO:0000313" key="2">
    <source>
        <dbReference type="EMBL" id="AUX20320.1"/>
    </source>
</evidence>
<reference evidence="2 3" key="1">
    <citation type="submission" date="2015-09" db="EMBL/GenBank/DDBJ databases">
        <title>Sorangium comparison.</title>
        <authorList>
            <person name="Zaburannyi N."/>
            <person name="Bunk B."/>
            <person name="Overmann J."/>
            <person name="Mueller R."/>
        </authorList>
    </citation>
    <scope>NUCLEOTIDE SEQUENCE [LARGE SCALE GENOMIC DNA]</scope>
    <source>
        <strain evidence="2 3">So ceGT47</strain>
    </source>
</reference>
<name>A0A4P2PUP2_SORCE</name>
<protein>
    <submittedName>
        <fullName evidence="2">Uncharacterized protein</fullName>
    </submittedName>
</protein>
<feature type="region of interest" description="Disordered" evidence="1">
    <location>
        <begin position="75"/>
        <end position="96"/>
    </location>
</feature>
<dbReference type="AlphaFoldDB" id="A0A4P2PUP2"/>
<feature type="compositionally biased region" description="Gly residues" evidence="1">
    <location>
        <begin position="216"/>
        <end position="244"/>
    </location>
</feature>
<gene>
    <name evidence="2" type="ORF">SOCEGT47_007880</name>
</gene>
<proteinExistence type="predicted"/>
<evidence type="ECO:0000256" key="1">
    <source>
        <dbReference type="SAM" id="MobiDB-lite"/>
    </source>
</evidence>
<evidence type="ECO:0000313" key="3">
    <source>
        <dbReference type="Proteomes" id="UP000295781"/>
    </source>
</evidence>
<accession>A0A4P2PUP2</accession>